<gene>
    <name evidence="1" type="ORF">NTEN_LOCUS18523</name>
</gene>
<sequence>MEVLCVIYAPLVFSKWKIKTRPEVEAEVLRVAYEPPAAISVPAERNTWELRHCKAARSVPGGRCRAGEPSERSPRRLHVTNLVCRVVVLSIGLVRRCASSSACDYSDERGSLGRRPLLPLRSAGSSLFQSATLQPTERPHLSNRIARFNYLKSR</sequence>
<organism evidence="1 2">
    <name type="scientific">Nesidiocoris tenuis</name>
    <dbReference type="NCBI Taxonomy" id="355587"/>
    <lineage>
        <taxon>Eukaryota</taxon>
        <taxon>Metazoa</taxon>
        <taxon>Ecdysozoa</taxon>
        <taxon>Arthropoda</taxon>
        <taxon>Hexapoda</taxon>
        <taxon>Insecta</taxon>
        <taxon>Pterygota</taxon>
        <taxon>Neoptera</taxon>
        <taxon>Paraneoptera</taxon>
        <taxon>Hemiptera</taxon>
        <taxon>Heteroptera</taxon>
        <taxon>Panheteroptera</taxon>
        <taxon>Cimicomorpha</taxon>
        <taxon>Miridae</taxon>
        <taxon>Dicyphina</taxon>
        <taxon>Nesidiocoris</taxon>
    </lineage>
</organism>
<reference evidence="1 2" key="1">
    <citation type="submission" date="2020-02" db="EMBL/GenBank/DDBJ databases">
        <authorList>
            <person name="Ferguson B K."/>
        </authorList>
    </citation>
    <scope>NUCLEOTIDE SEQUENCE [LARGE SCALE GENOMIC DNA]</scope>
</reference>
<evidence type="ECO:0000313" key="2">
    <source>
        <dbReference type="Proteomes" id="UP000479000"/>
    </source>
</evidence>
<proteinExistence type="predicted"/>
<dbReference type="EMBL" id="CADCXU010027059">
    <property type="protein sequence ID" value="CAB0013985.1"/>
    <property type="molecule type" value="Genomic_DNA"/>
</dbReference>
<dbReference type="AlphaFoldDB" id="A0A6H5HAD7"/>
<accession>A0A6H5HAD7</accession>
<keyword evidence="2" id="KW-1185">Reference proteome</keyword>
<evidence type="ECO:0000313" key="1">
    <source>
        <dbReference type="EMBL" id="CAB0013985.1"/>
    </source>
</evidence>
<protein>
    <submittedName>
        <fullName evidence="1">Uncharacterized protein</fullName>
    </submittedName>
</protein>
<name>A0A6H5HAD7_9HEMI</name>
<dbReference type="Proteomes" id="UP000479000">
    <property type="component" value="Unassembled WGS sequence"/>
</dbReference>